<evidence type="ECO:0000313" key="2">
    <source>
        <dbReference type="EMBL" id="GEO39418.1"/>
    </source>
</evidence>
<organism evidence="2 3">
    <name type="scientific">Skermanella aerolata</name>
    <dbReference type="NCBI Taxonomy" id="393310"/>
    <lineage>
        <taxon>Bacteria</taxon>
        <taxon>Pseudomonadati</taxon>
        <taxon>Pseudomonadota</taxon>
        <taxon>Alphaproteobacteria</taxon>
        <taxon>Rhodospirillales</taxon>
        <taxon>Azospirillaceae</taxon>
        <taxon>Skermanella</taxon>
    </lineage>
</organism>
<gene>
    <name evidence="2" type="ORF">SAE02_35660</name>
</gene>
<dbReference type="RefSeq" id="WP_044427876.1">
    <property type="nucleotide sequence ID" value="NZ_BJYZ01000016.1"/>
</dbReference>
<proteinExistence type="predicted"/>
<dbReference type="InterPro" id="IPR052967">
    <property type="entry name" value="Stress_Response_Assoc"/>
</dbReference>
<feature type="domain" description="DUF2382" evidence="1">
    <location>
        <begin position="114"/>
        <end position="223"/>
    </location>
</feature>
<comment type="caution">
    <text evidence="2">The sequence shown here is derived from an EMBL/GenBank/DDBJ whole genome shotgun (WGS) entry which is preliminary data.</text>
</comment>
<dbReference type="Pfam" id="PF09557">
    <property type="entry name" value="DUF2382"/>
    <property type="match status" value="1"/>
</dbReference>
<dbReference type="PANTHER" id="PTHR38463">
    <property type="entry name" value="STRESS RESPONSE PROTEIN YSNF"/>
    <property type="match status" value="1"/>
</dbReference>
<dbReference type="EMBL" id="BJYZ01000016">
    <property type="protein sequence ID" value="GEO39418.1"/>
    <property type="molecule type" value="Genomic_DNA"/>
</dbReference>
<name>A0A512DSF3_9PROT</name>
<dbReference type="AlphaFoldDB" id="A0A512DSF3"/>
<accession>A0A512DSF3</accession>
<reference evidence="2 3" key="1">
    <citation type="submission" date="2019-07" db="EMBL/GenBank/DDBJ databases">
        <title>Whole genome shotgun sequence of Skermanella aerolata NBRC 106429.</title>
        <authorList>
            <person name="Hosoyama A."/>
            <person name="Uohara A."/>
            <person name="Ohji S."/>
            <person name="Ichikawa N."/>
        </authorList>
    </citation>
    <scope>NUCLEOTIDE SEQUENCE [LARGE SCALE GENOMIC DNA]</scope>
    <source>
        <strain evidence="2 3">NBRC 106429</strain>
    </source>
</reference>
<evidence type="ECO:0000259" key="1">
    <source>
        <dbReference type="Pfam" id="PF09557"/>
    </source>
</evidence>
<dbReference type="Proteomes" id="UP000321523">
    <property type="component" value="Unassembled WGS sequence"/>
</dbReference>
<protein>
    <recommendedName>
        <fullName evidence="1">DUF2382 domain-containing protein</fullName>
    </recommendedName>
</protein>
<dbReference type="InterPro" id="IPR019060">
    <property type="entry name" value="DUF2382"/>
</dbReference>
<evidence type="ECO:0000313" key="3">
    <source>
        <dbReference type="Proteomes" id="UP000321523"/>
    </source>
</evidence>
<keyword evidence="3" id="KW-1185">Reference proteome</keyword>
<sequence>MTTSIIGLFENGDIASKVLGELTKAGLKKDAVEILQDVAVAKISGRLVEAGYDKEKAETYGKAMQKGGALVVAEVADDKADEGLTTMRTFKAMTPEALLEKLGNRTVEEGQTAQVIEEELEVGVSRTTGGKRLKTEVTEREVQETVTLHEENVEVEHTKIDRVLNPDEAAKAFQETTIEMTEVSEKPLVTKQAHLVEEVALSKEAGEREVTVSGTVRRQDVTVEEIDRKPATTKKS</sequence>
<dbReference type="PANTHER" id="PTHR38463:SF1">
    <property type="entry name" value="STRESS RESPONSE PROTEIN YSNF"/>
    <property type="match status" value="1"/>
</dbReference>